<evidence type="ECO:0000256" key="1">
    <source>
        <dbReference type="SAM" id="Coils"/>
    </source>
</evidence>
<accession>A0A6A6PWR9</accession>
<reference evidence="2" key="1">
    <citation type="journal article" date="2020" name="Stud. Mycol.">
        <title>101 Dothideomycetes genomes: a test case for predicting lifestyles and emergence of pathogens.</title>
        <authorList>
            <person name="Haridas S."/>
            <person name="Albert R."/>
            <person name="Binder M."/>
            <person name="Bloem J."/>
            <person name="Labutti K."/>
            <person name="Salamov A."/>
            <person name="Andreopoulos B."/>
            <person name="Baker S."/>
            <person name="Barry K."/>
            <person name="Bills G."/>
            <person name="Bluhm B."/>
            <person name="Cannon C."/>
            <person name="Castanera R."/>
            <person name="Culley D."/>
            <person name="Daum C."/>
            <person name="Ezra D."/>
            <person name="Gonzalez J."/>
            <person name="Henrissat B."/>
            <person name="Kuo A."/>
            <person name="Liang C."/>
            <person name="Lipzen A."/>
            <person name="Lutzoni F."/>
            <person name="Magnuson J."/>
            <person name="Mondo S."/>
            <person name="Nolan M."/>
            <person name="Ohm R."/>
            <person name="Pangilinan J."/>
            <person name="Park H.-J."/>
            <person name="Ramirez L."/>
            <person name="Alfaro M."/>
            <person name="Sun H."/>
            <person name="Tritt A."/>
            <person name="Yoshinaga Y."/>
            <person name="Zwiers L.-H."/>
            <person name="Turgeon B."/>
            <person name="Goodwin S."/>
            <person name="Spatafora J."/>
            <person name="Crous P."/>
            <person name="Grigoriev I."/>
        </authorList>
    </citation>
    <scope>NUCLEOTIDE SEQUENCE</scope>
    <source>
        <strain evidence="2">CBS 113389</strain>
    </source>
</reference>
<gene>
    <name evidence="2" type="ORF">BDY17DRAFT_309478</name>
</gene>
<keyword evidence="3" id="KW-1185">Reference proteome</keyword>
<evidence type="ECO:0000313" key="2">
    <source>
        <dbReference type="EMBL" id="KAF2484184.1"/>
    </source>
</evidence>
<evidence type="ECO:0008006" key="4">
    <source>
        <dbReference type="Google" id="ProtNLM"/>
    </source>
</evidence>
<dbReference type="EMBL" id="MU001634">
    <property type="protein sequence ID" value="KAF2484184.1"/>
    <property type="molecule type" value="Genomic_DNA"/>
</dbReference>
<dbReference type="Proteomes" id="UP000799767">
    <property type="component" value="Unassembled WGS sequence"/>
</dbReference>
<name>A0A6A6PWR9_9PEZI</name>
<dbReference type="RefSeq" id="XP_033590754.1">
    <property type="nucleotide sequence ID" value="XM_033735337.1"/>
</dbReference>
<keyword evidence="1" id="KW-0175">Coiled coil</keyword>
<evidence type="ECO:0000313" key="3">
    <source>
        <dbReference type="Proteomes" id="UP000799767"/>
    </source>
</evidence>
<proteinExistence type="predicted"/>
<feature type="coiled-coil region" evidence="1">
    <location>
        <begin position="305"/>
        <end position="381"/>
    </location>
</feature>
<feature type="coiled-coil region" evidence="1">
    <location>
        <begin position="15"/>
        <end position="63"/>
    </location>
</feature>
<sequence>MTTTPCVAGALPARVKKLEEAHGKFEEAYHKLNDEHNSTKAENRRLKQELDELKQDVLKQREDTNMKTRWLTAMLSRFYTDQHSAEARAATAGQLDLIYRQNPTTNMRSKVGSQPGLLKQPTQAQLRAREPALTKLTEQVQASDLDFDPIASNAITPTHADQPPQKQREPEVMQTKTAGIKMIPTHAAGAAMKKYSQQELKQIRDNDTTSAHGAPPLPLQYTIALKAVQAQIALFEAKTSAVAASAASTQTTQALDRLTHYLGTVDRRVGSLEISKQVLQTGIATMSRHVSEARTDMSGSLENMWENAQEEASRQQQQLDDMRKDVDLLKKGLEEMGKKDDKVLEELEEVRKNEAEVRMKLDRVRKNEAKVQLELDKVREDDTKLRNDLGDVWKDIKLVWKEIDHQCDEFKDLDRDVRRLMDSRDGHGRELDGIHAHLRDVQRRRQDGYGSDSRRSGCR</sequence>
<protein>
    <recommendedName>
        <fullName evidence="4">SWI5-dependent HO expression protein 3</fullName>
    </recommendedName>
</protein>
<dbReference type="AlphaFoldDB" id="A0A6A6PWR9"/>
<dbReference type="GeneID" id="54476339"/>
<organism evidence="2 3">
    <name type="scientific">Neohortaea acidophila</name>
    <dbReference type="NCBI Taxonomy" id="245834"/>
    <lineage>
        <taxon>Eukaryota</taxon>
        <taxon>Fungi</taxon>
        <taxon>Dikarya</taxon>
        <taxon>Ascomycota</taxon>
        <taxon>Pezizomycotina</taxon>
        <taxon>Dothideomycetes</taxon>
        <taxon>Dothideomycetidae</taxon>
        <taxon>Mycosphaerellales</taxon>
        <taxon>Teratosphaeriaceae</taxon>
        <taxon>Neohortaea</taxon>
    </lineage>
</organism>